<feature type="compositionally biased region" description="Low complexity" evidence="1">
    <location>
        <begin position="363"/>
        <end position="373"/>
    </location>
</feature>
<evidence type="ECO:0000256" key="1">
    <source>
        <dbReference type="SAM" id="MobiDB-lite"/>
    </source>
</evidence>
<dbReference type="Proteomes" id="UP000266188">
    <property type="component" value="Unassembled WGS sequence"/>
</dbReference>
<feature type="compositionally biased region" description="Pro residues" evidence="1">
    <location>
        <begin position="11"/>
        <end position="22"/>
    </location>
</feature>
<feature type="compositionally biased region" description="Basic residues" evidence="1">
    <location>
        <begin position="503"/>
        <end position="512"/>
    </location>
</feature>
<feature type="domain" description="HTH APSES-type" evidence="2">
    <location>
        <begin position="99"/>
        <end position="217"/>
    </location>
</feature>
<protein>
    <submittedName>
        <fullName evidence="3">APSES transcription factor Xbp1</fullName>
    </submittedName>
</protein>
<dbReference type="InterPro" id="IPR003163">
    <property type="entry name" value="Tscrpt_reg_HTH_APSES-type"/>
</dbReference>
<sequence>MASIQSLLNPAPEPYRALPPSPALTSSTTLSSQASRPKKQKLTKDAPIFTRGKIRGELRYPPCEERDEQLTKLHREFQIHPMGRIAEYPRHIPYNSDKKSFQEQTGRESFEVFQYTFKIPGEEKTWTMMWDYNIGLVRITHLFKCNDYSKTTPGKMLNANPGLREICHSITGGALAAQGYWMPYAAAKAMAATFCWRIRHALTPLFGTDFPSLCVHPRDRARYGRMQIDPKIVEEATETANRYRMLELRLTPASLQPDSRRTPPRSSPYPTGTQRAIQRKYATSVSSCDSAPEYPESFCLSPLSPVRNPFTPVNTPRSVDGPVRVMPSGIRAYSPHGHGRGLGHQYPHTVSYLKRQAHVPVHIPSSHPRIPSPKNSHIAPSISSMSVSERAQSDESSESESSIYSSPSSQASDSASASVSLSLDSNDDDDYEIGVTKRTRSRSQKQNPRPEPERRSTRITRAGQFVRELKAAHALLSLYMQDVTSDLDDMPSQRVHSEDGGARGRKRRRASA</sequence>
<keyword evidence="4" id="KW-1185">Reference proteome</keyword>
<organism evidence="3 4">
    <name type="scientific">Aspergillus sclerotialis</name>
    <dbReference type="NCBI Taxonomy" id="2070753"/>
    <lineage>
        <taxon>Eukaryota</taxon>
        <taxon>Fungi</taxon>
        <taxon>Dikarya</taxon>
        <taxon>Ascomycota</taxon>
        <taxon>Pezizomycotina</taxon>
        <taxon>Eurotiomycetes</taxon>
        <taxon>Eurotiomycetidae</taxon>
        <taxon>Eurotiales</taxon>
        <taxon>Aspergillaceae</taxon>
        <taxon>Aspergillus</taxon>
        <taxon>Aspergillus subgen. Polypaecilum</taxon>
    </lineage>
</organism>
<dbReference type="InterPro" id="IPR051642">
    <property type="entry name" value="SWI6-like"/>
</dbReference>
<dbReference type="STRING" id="2070753.A0A3A2ZU75"/>
<dbReference type="EMBL" id="MVGC01000016">
    <property type="protein sequence ID" value="RJE26692.1"/>
    <property type="molecule type" value="Genomic_DNA"/>
</dbReference>
<accession>A0A3A2ZU75</accession>
<dbReference type="InterPro" id="IPR036887">
    <property type="entry name" value="HTH_APSES_sf"/>
</dbReference>
<dbReference type="OrthoDB" id="5562739at2759"/>
<dbReference type="PROSITE" id="PS51299">
    <property type="entry name" value="HTH_APSES"/>
    <property type="match status" value="1"/>
</dbReference>
<evidence type="ECO:0000259" key="2">
    <source>
        <dbReference type="PROSITE" id="PS51299"/>
    </source>
</evidence>
<dbReference type="GO" id="GO:0003677">
    <property type="term" value="F:DNA binding"/>
    <property type="evidence" value="ECO:0007669"/>
    <property type="project" value="InterPro"/>
</dbReference>
<dbReference type="GO" id="GO:0030907">
    <property type="term" value="C:MBF transcription complex"/>
    <property type="evidence" value="ECO:0007669"/>
    <property type="project" value="TreeGrafter"/>
</dbReference>
<gene>
    <name evidence="3" type="ORF">PHISCL_00923</name>
</gene>
<dbReference type="PANTHER" id="PTHR43828:SF5">
    <property type="entry name" value="TRANSCRIPTIONAL REPRESSOR XBP1"/>
    <property type="match status" value="1"/>
</dbReference>
<feature type="region of interest" description="Disordered" evidence="1">
    <location>
        <begin position="363"/>
        <end position="462"/>
    </location>
</feature>
<dbReference type="GO" id="GO:0033309">
    <property type="term" value="C:SBF transcription complex"/>
    <property type="evidence" value="ECO:0007669"/>
    <property type="project" value="TreeGrafter"/>
</dbReference>
<dbReference type="Gene3D" id="3.10.260.10">
    <property type="entry name" value="Transcription regulator HTH, APSES-type DNA-binding domain"/>
    <property type="match status" value="1"/>
</dbReference>
<feature type="compositionally biased region" description="Low complexity" evidence="1">
    <location>
        <begin position="23"/>
        <end position="35"/>
    </location>
</feature>
<evidence type="ECO:0000313" key="4">
    <source>
        <dbReference type="Proteomes" id="UP000266188"/>
    </source>
</evidence>
<dbReference type="GO" id="GO:0000981">
    <property type="term" value="F:DNA-binding transcription factor activity, RNA polymerase II-specific"/>
    <property type="evidence" value="ECO:0007669"/>
    <property type="project" value="UniProtKB-ARBA"/>
</dbReference>
<feature type="region of interest" description="Disordered" evidence="1">
    <location>
        <begin position="1"/>
        <end position="47"/>
    </location>
</feature>
<dbReference type="AlphaFoldDB" id="A0A3A2ZU75"/>
<dbReference type="PANTHER" id="PTHR43828">
    <property type="entry name" value="ASPARAGINASE"/>
    <property type="match status" value="1"/>
</dbReference>
<evidence type="ECO:0000313" key="3">
    <source>
        <dbReference type="EMBL" id="RJE26692.1"/>
    </source>
</evidence>
<feature type="compositionally biased region" description="Low complexity" evidence="1">
    <location>
        <begin position="399"/>
        <end position="424"/>
    </location>
</feature>
<feature type="region of interest" description="Disordered" evidence="1">
    <location>
        <begin position="249"/>
        <end position="275"/>
    </location>
</feature>
<comment type="caution">
    <text evidence="3">The sequence shown here is derived from an EMBL/GenBank/DDBJ whole genome shotgun (WGS) entry which is preliminary data.</text>
</comment>
<dbReference type="SUPFAM" id="SSF54616">
    <property type="entry name" value="DNA-binding domain of Mlu1-box binding protein MBP1"/>
    <property type="match status" value="1"/>
</dbReference>
<reference evidence="4" key="1">
    <citation type="submission" date="2017-02" db="EMBL/GenBank/DDBJ databases">
        <authorList>
            <person name="Tafer H."/>
            <person name="Lopandic K."/>
        </authorList>
    </citation>
    <scope>NUCLEOTIDE SEQUENCE [LARGE SCALE GENOMIC DNA]</scope>
    <source>
        <strain evidence="4">CBS 366.77</strain>
    </source>
</reference>
<feature type="region of interest" description="Disordered" evidence="1">
    <location>
        <begin position="486"/>
        <end position="512"/>
    </location>
</feature>
<name>A0A3A2ZU75_9EURO</name>
<proteinExistence type="predicted"/>